<dbReference type="Pfam" id="PF17778">
    <property type="entry name" value="WHD_BLACT"/>
    <property type="match status" value="1"/>
</dbReference>
<dbReference type="STRING" id="745531.A0A0C3SBT2"/>
<dbReference type="GO" id="GO:0044550">
    <property type="term" value="P:secondary metabolite biosynthetic process"/>
    <property type="evidence" value="ECO:0007669"/>
    <property type="project" value="TreeGrafter"/>
</dbReference>
<dbReference type="Gene3D" id="1.10.10.10">
    <property type="entry name" value="Winged helix-like DNA-binding domain superfamily/Winged helix DNA-binding domain"/>
    <property type="match status" value="1"/>
</dbReference>
<organism evidence="6 7">
    <name type="scientific">Phlebiopsis gigantea (strain 11061_1 CR5-6)</name>
    <name type="common">White-rot fungus</name>
    <name type="synonym">Peniophora gigantea</name>
    <dbReference type="NCBI Taxonomy" id="745531"/>
    <lineage>
        <taxon>Eukaryota</taxon>
        <taxon>Fungi</taxon>
        <taxon>Dikarya</taxon>
        <taxon>Basidiomycota</taxon>
        <taxon>Agaricomycotina</taxon>
        <taxon>Agaricomycetes</taxon>
        <taxon>Polyporales</taxon>
        <taxon>Phanerochaetaceae</taxon>
        <taxon>Phlebiopsis</taxon>
    </lineage>
</organism>
<evidence type="ECO:0000259" key="5">
    <source>
        <dbReference type="SMART" id="SM00849"/>
    </source>
</evidence>
<sequence>MSAPAATPFSSVTRLSKNVVRVLGQNPSKFTLQGTNTYLVGESNPFILVDTGQGYDSYIPLLEEALNSSNTNRDAAEVNEIILTHKHHDHIGGLPSVLALLRRRWVDSHPGAGLPFPAPKIHKLPLVTPQLTSMIGCLSPDLYTPSPSGEAVHDIYEGQTFAVTPGGSPELALEVIHTPGHTDDSLCLHFPADRALFTADTVLGQSSTVFEDLGLYMASLRKLTAFNHGEGGAERKYDTLYPGHGPTVPHDHVEMYLRHRVDRENQVLEAIAGEPKSGDSWTTWTLVQKIYASYPQELWEPAAVSVDQHLKKLRAEGRVAKLGGEERHTQWKLAT</sequence>
<dbReference type="OrthoDB" id="17458at2759"/>
<dbReference type="HOGENOM" id="CLU_048478_1_3_1"/>
<dbReference type="InterPro" id="IPR001279">
    <property type="entry name" value="Metallo-B-lactamas"/>
</dbReference>
<proteinExistence type="inferred from homology"/>
<keyword evidence="2" id="KW-0479">Metal-binding</keyword>
<dbReference type="Gene3D" id="3.60.15.10">
    <property type="entry name" value="Ribonuclease Z/Hydroxyacylglutathione hydrolase-like"/>
    <property type="match status" value="1"/>
</dbReference>
<dbReference type="InterPro" id="IPR036388">
    <property type="entry name" value="WH-like_DNA-bd_sf"/>
</dbReference>
<evidence type="ECO:0000313" key="6">
    <source>
        <dbReference type="EMBL" id="KIP10282.1"/>
    </source>
</evidence>
<keyword evidence="7" id="KW-1185">Reference proteome</keyword>
<evidence type="ECO:0000256" key="2">
    <source>
        <dbReference type="ARBA" id="ARBA00022723"/>
    </source>
</evidence>
<dbReference type="GO" id="GO:0046872">
    <property type="term" value="F:metal ion binding"/>
    <property type="evidence" value="ECO:0007669"/>
    <property type="project" value="UniProtKB-KW"/>
</dbReference>
<accession>A0A0C3SBT2</accession>
<dbReference type="InterPro" id="IPR047921">
    <property type="entry name" value="LACTB2-like_MBL-fold"/>
</dbReference>
<dbReference type="InterPro" id="IPR041516">
    <property type="entry name" value="LACTB2_WH"/>
</dbReference>
<dbReference type="InterPro" id="IPR036866">
    <property type="entry name" value="RibonucZ/Hydroxyglut_hydro"/>
</dbReference>
<comment type="similarity">
    <text evidence="1">Belongs to the metallo-beta-lactamase superfamily. Glyoxalase II family.</text>
</comment>
<dbReference type="EMBL" id="KN840456">
    <property type="protein sequence ID" value="KIP10282.1"/>
    <property type="molecule type" value="Genomic_DNA"/>
</dbReference>
<dbReference type="PANTHER" id="PTHR23131">
    <property type="entry name" value="ENDORIBONUCLEASE LACTB2"/>
    <property type="match status" value="1"/>
</dbReference>
<dbReference type="InterPro" id="IPR050662">
    <property type="entry name" value="Sec-metab_biosynth-thioest"/>
</dbReference>
<evidence type="ECO:0000256" key="3">
    <source>
        <dbReference type="ARBA" id="ARBA00022801"/>
    </source>
</evidence>
<dbReference type="SMART" id="SM00849">
    <property type="entry name" value="Lactamase_B"/>
    <property type="match status" value="1"/>
</dbReference>
<dbReference type="PANTHER" id="PTHR23131:SF0">
    <property type="entry name" value="ENDORIBONUCLEASE LACTB2"/>
    <property type="match status" value="1"/>
</dbReference>
<dbReference type="AlphaFoldDB" id="A0A0C3SBT2"/>
<dbReference type="Pfam" id="PF00753">
    <property type="entry name" value="Lactamase_B"/>
    <property type="match status" value="1"/>
</dbReference>
<reference evidence="6 7" key="1">
    <citation type="journal article" date="2014" name="PLoS Genet.">
        <title>Analysis of the Phlebiopsis gigantea genome, transcriptome and secretome provides insight into its pioneer colonization strategies of wood.</title>
        <authorList>
            <person name="Hori C."/>
            <person name="Ishida T."/>
            <person name="Igarashi K."/>
            <person name="Samejima M."/>
            <person name="Suzuki H."/>
            <person name="Master E."/>
            <person name="Ferreira P."/>
            <person name="Ruiz-Duenas F.J."/>
            <person name="Held B."/>
            <person name="Canessa P."/>
            <person name="Larrondo L.F."/>
            <person name="Schmoll M."/>
            <person name="Druzhinina I.S."/>
            <person name="Kubicek C.P."/>
            <person name="Gaskell J.A."/>
            <person name="Kersten P."/>
            <person name="St John F."/>
            <person name="Glasner J."/>
            <person name="Sabat G."/>
            <person name="Splinter BonDurant S."/>
            <person name="Syed K."/>
            <person name="Yadav J."/>
            <person name="Mgbeahuruike A.C."/>
            <person name="Kovalchuk A."/>
            <person name="Asiegbu F.O."/>
            <person name="Lackner G."/>
            <person name="Hoffmeister D."/>
            <person name="Rencoret J."/>
            <person name="Gutierrez A."/>
            <person name="Sun H."/>
            <person name="Lindquist E."/>
            <person name="Barry K."/>
            <person name="Riley R."/>
            <person name="Grigoriev I.V."/>
            <person name="Henrissat B."/>
            <person name="Kues U."/>
            <person name="Berka R.M."/>
            <person name="Martinez A.T."/>
            <person name="Covert S.F."/>
            <person name="Blanchette R.A."/>
            <person name="Cullen D."/>
        </authorList>
    </citation>
    <scope>NUCLEOTIDE SEQUENCE [LARGE SCALE GENOMIC DNA]</scope>
    <source>
        <strain evidence="6 7">11061_1 CR5-6</strain>
    </source>
</reference>
<dbReference type="GO" id="GO:0016787">
    <property type="term" value="F:hydrolase activity"/>
    <property type="evidence" value="ECO:0007669"/>
    <property type="project" value="UniProtKB-KW"/>
</dbReference>
<evidence type="ECO:0000256" key="1">
    <source>
        <dbReference type="ARBA" id="ARBA00006759"/>
    </source>
</evidence>
<dbReference type="Proteomes" id="UP000053257">
    <property type="component" value="Unassembled WGS sequence"/>
</dbReference>
<protein>
    <recommendedName>
        <fullName evidence="5">Metallo-beta-lactamase domain-containing protein</fullName>
    </recommendedName>
</protein>
<name>A0A0C3SBT2_PHLG1</name>
<feature type="domain" description="Metallo-beta-lactamase" evidence="5">
    <location>
        <begin position="34"/>
        <end position="244"/>
    </location>
</feature>
<dbReference type="CDD" id="cd07722">
    <property type="entry name" value="LACTB2-like_MBL-fold"/>
    <property type="match status" value="1"/>
</dbReference>
<evidence type="ECO:0000256" key="4">
    <source>
        <dbReference type="ARBA" id="ARBA00022833"/>
    </source>
</evidence>
<keyword evidence="3" id="KW-0378">Hydrolase</keyword>
<keyword evidence="4" id="KW-0862">Zinc</keyword>
<dbReference type="SUPFAM" id="SSF56281">
    <property type="entry name" value="Metallo-hydrolase/oxidoreductase"/>
    <property type="match status" value="1"/>
</dbReference>
<evidence type="ECO:0000313" key="7">
    <source>
        <dbReference type="Proteomes" id="UP000053257"/>
    </source>
</evidence>
<gene>
    <name evidence="6" type="ORF">PHLGIDRAFT_101381</name>
</gene>